<feature type="compositionally biased region" description="Polar residues" evidence="10">
    <location>
        <begin position="167"/>
        <end position="177"/>
    </location>
</feature>
<dbReference type="GO" id="GO:0007399">
    <property type="term" value="P:nervous system development"/>
    <property type="evidence" value="ECO:0007669"/>
    <property type="project" value="UniProtKB-KW"/>
</dbReference>
<feature type="compositionally biased region" description="Basic and acidic residues" evidence="10">
    <location>
        <begin position="155"/>
        <end position="166"/>
    </location>
</feature>
<dbReference type="GO" id="GO:0006355">
    <property type="term" value="P:regulation of DNA-templated transcription"/>
    <property type="evidence" value="ECO:0007669"/>
    <property type="project" value="InterPro"/>
</dbReference>
<evidence type="ECO:0000256" key="4">
    <source>
        <dbReference type="ARBA" id="ARBA00022737"/>
    </source>
</evidence>
<name>A0A419QE19_CLOSI</name>
<evidence type="ECO:0000256" key="7">
    <source>
        <dbReference type="ARBA" id="ARBA00023015"/>
    </source>
</evidence>
<keyword evidence="6" id="KW-0862">Zinc</keyword>
<keyword evidence="9" id="KW-0539">Nucleus</keyword>
<dbReference type="PANTHER" id="PTHR10816:SF15">
    <property type="entry name" value="MYELIN TRANSCRIPTION FACTOR 1-LIKE PROTEIN"/>
    <property type="match status" value="1"/>
</dbReference>
<gene>
    <name evidence="11" type="ORF">CSKR_111049</name>
</gene>
<evidence type="ECO:0000256" key="1">
    <source>
        <dbReference type="ARBA" id="ARBA00004123"/>
    </source>
</evidence>
<evidence type="ECO:0000256" key="3">
    <source>
        <dbReference type="ARBA" id="ARBA00022723"/>
    </source>
</evidence>
<evidence type="ECO:0000313" key="11">
    <source>
        <dbReference type="EMBL" id="KAG5443254.1"/>
    </source>
</evidence>
<reference evidence="11 12" key="2">
    <citation type="journal article" date="2021" name="Genomics">
        <title>High-quality reference genome for Clonorchis sinensis.</title>
        <authorList>
            <person name="Young N.D."/>
            <person name="Stroehlein A.J."/>
            <person name="Kinkar L."/>
            <person name="Wang T."/>
            <person name="Sohn W.M."/>
            <person name="Chang B.C.H."/>
            <person name="Kaur P."/>
            <person name="Weisz D."/>
            <person name="Dudchenko O."/>
            <person name="Aiden E.L."/>
            <person name="Korhonen P.K."/>
            <person name="Gasser R.B."/>
        </authorList>
    </citation>
    <scope>NUCLEOTIDE SEQUENCE [LARGE SCALE GENOMIC DNA]</scope>
    <source>
        <strain evidence="11">Cs-k2</strain>
    </source>
</reference>
<dbReference type="Gene3D" id="4.10.320.30">
    <property type="match status" value="2"/>
</dbReference>
<dbReference type="PANTHER" id="PTHR10816">
    <property type="entry name" value="MYELIN TRANSCRIPTION FACTOR 1-RELATED"/>
    <property type="match status" value="1"/>
</dbReference>
<feature type="region of interest" description="Disordered" evidence="10">
    <location>
        <begin position="1"/>
        <end position="34"/>
    </location>
</feature>
<organism evidence="11 12">
    <name type="scientific">Clonorchis sinensis</name>
    <name type="common">Chinese liver fluke</name>
    <dbReference type="NCBI Taxonomy" id="79923"/>
    <lineage>
        <taxon>Eukaryota</taxon>
        <taxon>Metazoa</taxon>
        <taxon>Spiralia</taxon>
        <taxon>Lophotrochozoa</taxon>
        <taxon>Platyhelminthes</taxon>
        <taxon>Trematoda</taxon>
        <taxon>Digenea</taxon>
        <taxon>Opisthorchiida</taxon>
        <taxon>Opisthorchiata</taxon>
        <taxon>Opisthorchiidae</taxon>
        <taxon>Clonorchis</taxon>
    </lineage>
</organism>
<dbReference type="SUPFAM" id="SSF103637">
    <property type="entry name" value="CCHHC domain"/>
    <property type="match status" value="2"/>
</dbReference>
<comment type="subcellular location">
    <subcellularLocation>
        <location evidence="1">Nucleus</location>
    </subcellularLocation>
</comment>
<evidence type="ECO:0000256" key="10">
    <source>
        <dbReference type="SAM" id="MobiDB-lite"/>
    </source>
</evidence>
<dbReference type="AlphaFoldDB" id="A0A419QE19"/>
<keyword evidence="4" id="KW-0677">Repeat</keyword>
<dbReference type="EMBL" id="NIRI02000056">
    <property type="protein sequence ID" value="KAG5443254.1"/>
    <property type="molecule type" value="Genomic_DNA"/>
</dbReference>
<evidence type="ECO:0000256" key="2">
    <source>
        <dbReference type="ARBA" id="ARBA00010194"/>
    </source>
</evidence>
<dbReference type="Pfam" id="PF01530">
    <property type="entry name" value="zf-C2HC"/>
    <property type="match status" value="1"/>
</dbReference>
<dbReference type="PROSITE" id="PS51802">
    <property type="entry name" value="ZF_CCHHC"/>
    <property type="match status" value="2"/>
</dbReference>
<dbReference type="Proteomes" id="UP000286415">
    <property type="component" value="Unassembled WGS sequence"/>
</dbReference>
<feature type="region of interest" description="Disordered" evidence="10">
    <location>
        <begin position="149"/>
        <end position="196"/>
    </location>
</feature>
<dbReference type="STRING" id="79923.A0A419QE19"/>
<comment type="similarity">
    <text evidence="2">Belongs to the MYT1 family.</text>
</comment>
<dbReference type="InterPro" id="IPR002515">
    <property type="entry name" value="Znf_C2H2C"/>
</dbReference>
<evidence type="ECO:0000256" key="6">
    <source>
        <dbReference type="ARBA" id="ARBA00022833"/>
    </source>
</evidence>
<dbReference type="GO" id="GO:0008270">
    <property type="term" value="F:zinc ion binding"/>
    <property type="evidence" value="ECO:0007669"/>
    <property type="project" value="UniProtKB-KW"/>
</dbReference>
<dbReference type="GO" id="GO:0005634">
    <property type="term" value="C:nucleus"/>
    <property type="evidence" value="ECO:0007669"/>
    <property type="project" value="UniProtKB-SubCell"/>
</dbReference>
<comment type="caution">
    <text evidence="11">The sequence shown here is derived from an EMBL/GenBank/DDBJ whole genome shotgun (WGS) entry which is preliminary data.</text>
</comment>
<protein>
    <submittedName>
        <fullName evidence="11">Uncharacterized protein</fullName>
    </submittedName>
</protein>
<dbReference type="FunFam" id="4.10.320.30:FF:000001">
    <property type="entry name" value="Myelin transcription factor 1-like, a"/>
    <property type="match status" value="1"/>
</dbReference>
<evidence type="ECO:0000256" key="9">
    <source>
        <dbReference type="ARBA" id="ARBA00023242"/>
    </source>
</evidence>
<keyword evidence="8" id="KW-0804">Transcription</keyword>
<dbReference type="InterPro" id="IPR036060">
    <property type="entry name" value="Znf_C2H2C_sf"/>
</dbReference>
<feature type="compositionally biased region" description="Low complexity" evidence="10">
    <location>
        <begin position="1"/>
        <end position="17"/>
    </location>
</feature>
<keyword evidence="5" id="KW-0863">Zinc-finger</keyword>
<accession>A0A419QE19</accession>
<dbReference type="InParanoid" id="A0A419QE19"/>
<keyword evidence="3" id="KW-0479">Metal-binding</keyword>
<sequence length="278" mass="30272">MHNTRSRSNSLSESGSSTQDYSLGDGGGENSEKFDTTPCARECVSMALALVRKSDVCEATVSSTVTATPAVAAALAQSNCATETFAPLGCSVGEVESWKQHPSYPSNIASYRFYSKNGEHQRLSFYEPEIFNANRYSQELNSLEELIHVSQSSSPRDRATKAKLENGDQSYSPNTPETIERSRSGTAKKGRSAEGRCPIRGCDGTGHATGLYSYHRSVSGCPRKDKASVAELALYHQTLHCPTPGCTGRGHVNDSRSSHRRLVYYADFCTNFPLSVFK</sequence>
<proteinExistence type="inferred from homology"/>
<keyword evidence="12" id="KW-1185">Reference proteome</keyword>
<evidence type="ECO:0000256" key="8">
    <source>
        <dbReference type="ARBA" id="ARBA00023163"/>
    </source>
</evidence>
<evidence type="ECO:0000313" key="12">
    <source>
        <dbReference type="Proteomes" id="UP000286415"/>
    </source>
</evidence>
<dbReference type="OrthoDB" id="10069059at2759"/>
<reference evidence="11 12" key="1">
    <citation type="journal article" date="2018" name="Biotechnol. Adv.">
        <title>Improved genomic resources and new bioinformatic workflow for the carcinogenic parasite Clonorchis sinensis: Biotechnological implications.</title>
        <authorList>
            <person name="Wang D."/>
            <person name="Korhonen P.K."/>
            <person name="Gasser R.B."/>
            <person name="Young N.D."/>
        </authorList>
    </citation>
    <scope>NUCLEOTIDE SEQUENCE [LARGE SCALE GENOMIC DNA]</scope>
    <source>
        <strain evidence="11">Cs-k2</strain>
    </source>
</reference>
<keyword evidence="7" id="KW-0805">Transcription regulation</keyword>
<evidence type="ECO:0000256" key="5">
    <source>
        <dbReference type="ARBA" id="ARBA00022771"/>
    </source>
</evidence>